<evidence type="ECO:0000256" key="1">
    <source>
        <dbReference type="SAM" id="MobiDB-lite"/>
    </source>
</evidence>
<dbReference type="GO" id="GO:0036297">
    <property type="term" value="P:interstrand cross-link repair"/>
    <property type="evidence" value="ECO:0007669"/>
    <property type="project" value="InterPro"/>
</dbReference>
<dbReference type="InterPro" id="IPR039685">
    <property type="entry name" value="FANCE"/>
</dbReference>
<dbReference type="Gene3D" id="1.25.40.480">
    <property type="match status" value="1"/>
</dbReference>
<dbReference type="PANTHER" id="PTHR32094:SF5">
    <property type="entry name" value="FANCONI ANEMIA GROUP E PROTEIN"/>
    <property type="match status" value="1"/>
</dbReference>
<reference evidence="3" key="1">
    <citation type="submission" date="2015-07" db="EMBL/GenBank/DDBJ databases">
        <title>MeaNS - Measles Nucleotide Surveillance Program.</title>
        <authorList>
            <person name="Tran T."/>
            <person name="Druce J."/>
        </authorList>
    </citation>
    <scope>NUCLEOTIDE SEQUENCE</scope>
    <source>
        <strain evidence="3">UCB-OBI-ISO-001</strain>
        <tissue evidence="3">Gonad</tissue>
    </source>
</reference>
<dbReference type="PANTHER" id="PTHR32094">
    <property type="entry name" value="FANCONI ANEMIA GROUP E PROTEIN"/>
    <property type="match status" value="1"/>
</dbReference>
<organism evidence="3">
    <name type="scientific">Octopus bimaculoides</name>
    <name type="common">California two-spotted octopus</name>
    <dbReference type="NCBI Taxonomy" id="37653"/>
    <lineage>
        <taxon>Eukaryota</taxon>
        <taxon>Metazoa</taxon>
        <taxon>Spiralia</taxon>
        <taxon>Lophotrochozoa</taxon>
        <taxon>Mollusca</taxon>
        <taxon>Cephalopoda</taxon>
        <taxon>Coleoidea</taxon>
        <taxon>Octopodiformes</taxon>
        <taxon>Octopoda</taxon>
        <taxon>Incirrata</taxon>
        <taxon>Octopodidae</taxon>
        <taxon>Octopus</taxon>
    </lineage>
</organism>
<evidence type="ECO:0000259" key="2">
    <source>
        <dbReference type="Pfam" id="PF11510"/>
    </source>
</evidence>
<accession>A0A0L8H1Q4</accession>
<dbReference type="Pfam" id="PF11510">
    <property type="entry name" value="FA_FANCE"/>
    <property type="match status" value="1"/>
</dbReference>
<evidence type="ECO:0000313" key="3">
    <source>
        <dbReference type="EMBL" id="KOF82710.1"/>
    </source>
</evidence>
<protein>
    <recommendedName>
        <fullName evidence="2">Fanconi Anaemia group E protein C-terminal domain-containing protein</fullName>
    </recommendedName>
</protein>
<dbReference type="AlphaFoldDB" id="A0A0L8H1Q4"/>
<name>A0A0L8H1Q4_OCTBM</name>
<sequence>MLAKVDNDFLHSCQADHNGVRRCMTAQCSAVKKLPSAWWGLFVTFQNETKPHVAAEFWWRNSFMSKYAETPEWETLLKSLISLEPRLIDENLIFCPTFFLLTEYFQKCLLSFLNQHLAELPEQSTQEFLATIQQNIQYAPNNRIQSLFNHFQYNCRLTWNQTFLPNNHFPHVISKQNQEILNDILKSAASTHQYSPFLPSFVRERQLQIPDGNITSIDDVISLQEQCSNIIVPESPVIVIHSDSSSEESMEMTNEGAIEPESSKSTNIPVQESSKSPSPMEVPKPPSPVEVPSDKLPPEIEMKANQLKYVWQHGDKPQNVLPPELNLFVECSDQQVHQICHMLDVESLSESSFAMICKHFAEVGNQISYANSLVLAKDCILPRFVVQSKQNSRLLVSAIVTFSQQFPKPFVDGVLIPCAKNKKIDLPQAKLLTIVNKDAFTSNTRLYLLEQLSKSCPSIEPGILLLLENILDGKLELSSDQLSQLLQWLKKTSTVEQHSNSKYGRFLLTFVNKYKKQLKKEHISCLHQIVEHHETFLKNTIISALKTLARTLEDKA</sequence>
<dbReference type="OrthoDB" id="2449818at2759"/>
<dbReference type="GO" id="GO:0043240">
    <property type="term" value="C:Fanconi anaemia nuclear complex"/>
    <property type="evidence" value="ECO:0007669"/>
    <property type="project" value="InterPro"/>
</dbReference>
<feature type="domain" description="Fanconi Anaemia group E protein C-terminal" evidence="2">
    <location>
        <begin position="319"/>
        <end position="548"/>
    </location>
</feature>
<proteinExistence type="predicted"/>
<dbReference type="STRING" id="37653.A0A0L8H1Q4"/>
<dbReference type="OMA" id="RSGHERI"/>
<feature type="region of interest" description="Disordered" evidence="1">
    <location>
        <begin position="243"/>
        <end position="294"/>
    </location>
</feature>
<dbReference type="EMBL" id="KQ419644">
    <property type="protein sequence ID" value="KOF82710.1"/>
    <property type="molecule type" value="Genomic_DNA"/>
</dbReference>
<dbReference type="KEGG" id="obi:106873583"/>
<dbReference type="InterPro" id="IPR021025">
    <property type="entry name" value="Fanconi_anaemia_gr_E_prot_C"/>
</dbReference>
<gene>
    <name evidence="3" type="ORF">OCBIM_22024872mg</name>
</gene>
<feature type="compositionally biased region" description="Pro residues" evidence="1">
    <location>
        <begin position="280"/>
        <end position="289"/>
    </location>
</feature>